<name>A0A2P2PMJ5_RHIMU</name>
<organism evidence="1">
    <name type="scientific">Rhizophora mucronata</name>
    <name type="common">Asiatic mangrove</name>
    <dbReference type="NCBI Taxonomy" id="61149"/>
    <lineage>
        <taxon>Eukaryota</taxon>
        <taxon>Viridiplantae</taxon>
        <taxon>Streptophyta</taxon>
        <taxon>Embryophyta</taxon>
        <taxon>Tracheophyta</taxon>
        <taxon>Spermatophyta</taxon>
        <taxon>Magnoliopsida</taxon>
        <taxon>eudicotyledons</taxon>
        <taxon>Gunneridae</taxon>
        <taxon>Pentapetalae</taxon>
        <taxon>rosids</taxon>
        <taxon>fabids</taxon>
        <taxon>Malpighiales</taxon>
        <taxon>Rhizophoraceae</taxon>
        <taxon>Rhizophora</taxon>
    </lineage>
</organism>
<protein>
    <submittedName>
        <fullName evidence="1">Uncharacterized protein</fullName>
    </submittedName>
</protein>
<accession>A0A2P2PMJ5</accession>
<reference evidence="1" key="1">
    <citation type="submission" date="2018-02" db="EMBL/GenBank/DDBJ databases">
        <title>Rhizophora mucronata_Transcriptome.</title>
        <authorList>
            <person name="Meera S.P."/>
            <person name="Sreeshan A."/>
            <person name="Augustine A."/>
        </authorList>
    </citation>
    <scope>NUCLEOTIDE SEQUENCE</scope>
    <source>
        <tissue evidence="1">Leaf</tissue>
    </source>
</reference>
<dbReference type="EMBL" id="GGEC01075469">
    <property type="protein sequence ID" value="MBX55953.1"/>
    <property type="molecule type" value="Transcribed_RNA"/>
</dbReference>
<sequence length="59" mass="7110">MHVRRNRTTFDHLPYCIFTALFWVCRKYLNSEIKMEILCQFGITKSKIFDLSHTNTQRG</sequence>
<dbReference type="AlphaFoldDB" id="A0A2P2PMJ5"/>
<proteinExistence type="predicted"/>
<evidence type="ECO:0000313" key="1">
    <source>
        <dbReference type="EMBL" id="MBX55953.1"/>
    </source>
</evidence>